<dbReference type="InterPro" id="IPR029063">
    <property type="entry name" value="SAM-dependent_MTases_sf"/>
</dbReference>
<dbReference type="Pfam" id="PF08241">
    <property type="entry name" value="Methyltransf_11"/>
    <property type="match status" value="1"/>
</dbReference>
<dbReference type="SUPFAM" id="SSF53335">
    <property type="entry name" value="S-adenosyl-L-methionine-dependent methyltransferases"/>
    <property type="match status" value="1"/>
</dbReference>
<keyword evidence="3" id="KW-1185">Reference proteome</keyword>
<dbReference type="InterPro" id="IPR013216">
    <property type="entry name" value="Methyltransf_11"/>
</dbReference>
<dbReference type="Proteomes" id="UP001519345">
    <property type="component" value="Unassembled WGS sequence"/>
</dbReference>
<dbReference type="PANTHER" id="PTHR43861:SF1">
    <property type="entry name" value="TRANS-ACONITATE 2-METHYLTRANSFERASE"/>
    <property type="match status" value="1"/>
</dbReference>
<organism evidence="2 3">
    <name type="scientific">Virgibacillus natechei</name>
    <dbReference type="NCBI Taxonomy" id="1216297"/>
    <lineage>
        <taxon>Bacteria</taxon>
        <taxon>Bacillati</taxon>
        <taxon>Bacillota</taxon>
        <taxon>Bacilli</taxon>
        <taxon>Bacillales</taxon>
        <taxon>Bacillaceae</taxon>
        <taxon>Virgibacillus</taxon>
    </lineage>
</organism>
<sequence>MTSPFNWKKEAEIQWDNRAHFWNEHSVHMWDNGSRKDIIPFVKDYFKKGSKILDIGCGDGYGSYKLHKAGYDVVGMDISSEMIALAKERTKHEAIPFSQGDVNELPFEDNSFDGVMAINVLEWTESPVEALLELKRVVKKDGLLFVGILGPTAGPRMNSYPRLLGEKAIANTMMPWELQKLSADHNLEYVDGIGVYKEGVEARHHQYLSLELKQALTFMWVFMLRKVGE</sequence>
<name>A0ABS4ICF2_9BACI</name>
<gene>
    <name evidence="2" type="ORF">J2Z83_000709</name>
</gene>
<feature type="domain" description="Methyltransferase type 11" evidence="1">
    <location>
        <begin position="53"/>
        <end position="146"/>
    </location>
</feature>
<dbReference type="PANTHER" id="PTHR43861">
    <property type="entry name" value="TRANS-ACONITATE 2-METHYLTRANSFERASE-RELATED"/>
    <property type="match status" value="1"/>
</dbReference>
<accession>A0ABS4ICF2</accession>
<evidence type="ECO:0000259" key="1">
    <source>
        <dbReference type="Pfam" id="PF08241"/>
    </source>
</evidence>
<protein>
    <submittedName>
        <fullName evidence="2">Ubiquinone/menaquinone biosynthesis C-methylase UbiE</fullName>
    </submittedName>
</protein>
<reference evidence="2 3" key="1">
    <citation type="submission" date="2021-03" db="EMBL/GenBank/DDBJ databases">
        <title>Genomic Encyclopedia of Type Strains, Phase IV (KMG-IV): sequencing the most valuable type-strain genomes for metagenomic binning, comparative biology and taxonomic classification.</title>
        <authorList>
            <person name="Goeker M."/>
        </authorList>
    </citation>
    <scope>NUCLEOTIDE SEQUENCE [LARGE SCALE GENOMIC DNA]</scope>
    <source>
        <strain evidence="2 3">DSM 25609</strain>
    </source>
</reference>
<dbReference type="EMBL" id="JAGGKX010000002">
    <property type="protein sequence ID" value="MBP1968617.1"/>
    <property type="molecule type" value="Genomic_DNA"/>
</dbReference>
<evidence type="ECO:0000313" key="2">
    <source>
        <dbReference type="EMBL" id="MBP1968617.1"/>
    </source>
</evidence>
<comment type="caution">
    <text evidence="2">The sequence shown here is derived from an EMBL/GenBank/DDBJ whole genome shotgun (WGS) entry which is preliminary data.</text>
</comment>
<dbReference type="RefSeq" id="WP_209461827.1">
    <property type="nucleotide sequence ID" value="NZ_CP110224.1"/>
</dbReference>
<evidence type="ECO:0000313" key="3">
    <source>
        <dbReference type="Proteomes" id="UP001519345"/>
    </source>
</evidence>
<keyword evidence="2" id="KW-0830">Ubiquinone</keyword>
<dbReference type="CDD" id="cd02440">
    <property type="entry name" value="AdoMet_MTases"/>
    <property type="match status" value="1"/>
</dbReference>
<proteinExistence type="predicted"/>
<dbReference type="Gene3D" id="3.40.50.150">
    <property type="entry name" value="Vaccinia Virus protein VP39"/>
    <property type="match status" value="1"/>
</dbReference>